<feature type="domain" description="C2H2-type" evidence="9">
    <location>
        <begin position="386"/>
        <end position="413"/>
    </location>
</feature>
<evidence type="ECO:0000256" key="6">
    <source>
        <dbReference type="ARBA" id="ARBA00023242"/>
    </source>
</evidence>
<keyword evidence="4 7" id="KW-0863">Zinc-finger</keyword>
<feature type="compositionally biased region" description="Polar residues" evidence="8">
    <location>
        <begin position="152"/>
        <end position="173"/>
    </location>
</feature>
<evidence type="ECO:0000256" key="4">
    <source>
        <dbReference type="ARBA" id="ARBA00022771"/>
    </source>
</evidence>
<feature type="region of interest" description="Disordered" evidence="8">
    <location>
        <begin position="1"/>
        <end position="132"/>
    </location>
</feature>
<evidence type="ECO:0000256" key="5">
    <source>
        <dbReference type="ARBA" id="ARBA00022833"/>
    </source>
</evidence>
<reference evidence="10" key="1">
    <citation type="submission" date="2020-07" db="EMBL/GenBank/DDBJ databases">
        <title>Draft Genome Sequence of a Deep-Sea Yeast, Naganishia (Cryptococcus) liquefaciens strain N6.</title>
        <authorList>
            <person name="Han Y.W."/>
            <person name="Kajitani R."/>
            <person name="Morimoto H."/>
            <person name="Parhat M."/>
            <person name="Tsubouchi H."/>
            <person name="Bakenova O."/>
            <person name="Ogata M."/>
            <person name="Argunhan B."/>
            <person name="Aoki R."/>
            <person name="Kajiwara S."/>
            <person name="Itoh T."/>
            <person name="Iwasaki H."/>
        </authorList>
    </citation>
    <scope>NUCLEOTIDE SEQUENCE</scope>
    <source>
        <strain evidence="10">N6</strain>
    </source>
</reference>
<gene>
    <name evidence="10" type="ORF">NliqN6_3993</name>
</gene>
<evidence type="ECO:0000256" key="8">
    <source>
        <dbReference type="SAM" id="MobiDB-lite"/>
    </source>
</evidence>
<proteinExistence type="predicted"/>
<feature type="compositionally biased region" description="Polar residues" evidence="8">
    <location>
        <begin position="91"/>
        <end position="121"/>
    </location>
</feature>
<dbReference type="AlphaFoldDB" id="A0A8H3TV98"/>
<name>A0A8H3TV98_9TREE</name>
<dbReference type="OrthoDB" id="6105938at2759"/>
<evidence type="ECO:0000259" key="9">
    <source>
        <dbReference type="PROSITE" id="PS50157"/>
    </source>
</evidence>
<keyword evidence="5" id="KW-0862">Zinc</keyword>
<keyword evidence="2" id="KW-0479">Metal-binding</keyword>
<dbReference type="PANTHER" id="PTHR24406">
    <property type="entry name" value="TRANSCRIPTIONAL REPRESSOR CTCFL-RELATED"/>
    <property type="match status" value="1"/>
</dbReference>
<dbReference type="PROSITE" id="PS50157">
    <property type="entry name" value="ZINC_FINGER_C2H2_2"/>
    <property type="match status" value="1"/>
</dbReference>
<dbReference type="PROSITE" id="PS00028">
    <property type="entry name" value="ZINC_FINGER_C2H2_1"/>
    <property type="match status" value="2"/>
</dbReference>
<evidence type="ECO:0000256" key="2">
    <source>
        <dbReference type="ARBA" id="ARBA00022723"/>
    </source>
</evidence>
<evidence type="ECO:0000256" key="1">
    <source>
        <dbReference type="ARBA" id="ARBA00004123"/>
    </source>
</evidence>
<keyword evidence="3" id="KW-0677">Repeat</keyword>
<organism evidence="10 11">
    <name type="scientific">Naganishia liquefaciens</name>
    <dbReference type="NCBI Taxonomy" id="104408"/>
    <lineage>
        <taxon>Eukaryota</taxon>
        <taxon>Fungi</taxon>
        <taxon>Dikarya</taxon>
        <taxon>Basidiomycota</taxon>
        <taxon>Agaricomycotina</taxon>
        <taxon>Tremellomycetes</taxon>
        <taxon>Filobasidiales</taxon>
        <taxon>Filobasidiaceae</taxon>
        <taxon>Naganishia</taxon>
    </lineage>
</organism>
<evidence type="ECO:0000256" key="3">
    <source>
        <dbReference type="ARBA" id="ARBA00022737"/>
    </source>
</evidence>
<dbReference type="GO" id="GO:0008270">
    <property type="term" value="F:zinc ion binding"/>
    <property type="evidence" value="ECO:0007669"/>
    <property type="project" value="UniProtKB-KW"/>
</dbReference>
<keyword evidence="6" id="KW-0539">Nucleus</keyword>
<accession>A0A8H3TV98</accession>
<dbReference type="InterPro" id="IPR050888">
    <property type="entry name" value="ZnF_C2H2-type_TF"/>
</dbReference>
<comment type="subcellular location">
    <subcellularLocation>
        <location evidence="1">Nucleus</location>
    </subcellularLocation>
</comment>
<evidence type="ECO:0000313" key="10">
    <source>
        <dbReference type="EMBL" id="GHJ87591.1"/>
    </source>
</evidence>
<evidence type="ECO:0000313" key="11">
    <source>
        <dbReference type="Proteomes" id="UP000620104"/>
    </source>
</evidence>
<dbReference type="GO" id="GO:0005634">
    <property type="term" value="C:nucleus"/>
    <property type="evidence" value="ECO:0007669"/>
    <property type="project" value="UniProtKB-SubCell"/>
</dbReference>
<dbReference type="Proteomes" id="UP000620104">
    <property type="component" value="Unassembled WGS sequence"/>
</dbReference>
<dbReference type="EMBL" id="BLZA01000023">
    <property type="protein sequence ID" value="GHJ87591.1"/>
    <property type="molecule type" value="Genomic_DNA"/>
</dbReference>
<dbReference type="SMART" id="SM00355">
    <property type="entry name" value="ZnF_C2H2"/>
    <property type="match status" value="5"/>
</dbReference>
<sequence length="460" mass="50422">MPTPSGLSKPKRKHDVIDLETAPASVPSINVIPPTTRTVRPMRKSEPVIASSAHLAPAVRTRSASARQRSSAAEASAKPASNAASFEPSATFLTTQSLSKASSRSSETPGTNSSLATQALPTGSPMAAGRAAADTASLPAALATPIDDLVTLSATPPRNDSTPVAPSAGQQQASVANVIPAAAVLPETSEEEPEHTISGEIVERWIETDIEFYCAQCVLGFQGSSVAYNHITHGTDHEQMTPRCTECFQVIEDYRAFLQHVAATSHMRVTGREGRLVISPSMTDLLGVTVFTTRGCPYCHAQIPDDSRNQKLKEHVRVVHLCQWCHSAYPNKEIRNRHYREEHSMCPKCDEPFVSVAAMHQHRTQRQIPARLTFPGCLKVPAYHMYRCLYCWKSFHGLEKLMVHRELHKDGELFNCEDCHFVGSREDVAIHALNRRHMRIRLPTALVSASAYRNPNSGPD</sequence>
<dbReference type="InterPro" id="IPR013087">
    <property type="entry name" value="Znf_C2H2_type"/>
</dbReference>
<protein>
    <recommendedName>
        <fullName evidence="9">C2H2-type domain-containing protein</fullName>
    </recommendedName>
</protein>
<evidence type="ECO:0000256" key="7">
    <source>
        <dbReference type="PROSITE-ProRule" id="PRU00042"/>
    </source>
</evidence>
<keyword evidence="11" id="KW-1185">Reference proteome</keyword>
<feature type="compositionally biased region" description="Low complexity" evidence="8">
    <location>
        <begin position="58"/>
        <end position="85"/>
    </location>
</feature>
<feature type="region of interest" description="Disordered" evidence="8">
    <location>
        <begin position="151"/>
        <end position="173"/>
    </location>
</feature>
<comment type="caution">
    <text evidence="10">The sequence shown here is derived from an EMBL/GenBank/DDBJ whole genome shotgun (WGS) entry which is preliminary data.</text>
</comment>